<dbReference type="AlphaFoldDB" id="Q8GRC9"/>
<gene>
    <name evidence="1" type="primary">ORFm</name>
</gene>
<dbReference type="EMBL" id="AB073701">
    <property type="protein sequence ID" value="BAC22685.1"/>
    <property type="molecule type" value="Genomic_DNA"/>
</dbReference>
<reference evidence="1" key="1">
    <citation type="journal article" date="2002" name="Microbiol. Immunol.">
        <title>The 44-kb Linear Plasmid Molecule in the Relapsing Fever Agent Borrelia duttonii Strain Ly Serve as a Preservation of vmp Genes.</title>
        <authorList>
            <person name="Tabuchi N."/>
            <person name="Mitani H."/>
            <person name="Seino S."/>
            <person name="Fukunaga M."/>
        </authorList>
    </citation>
    <scope>NUCLEOTIDE SEQUENCE</scope>
    <source>
        <strain evidence="1">Ly</strain>
        <plasmid evidence="1">44-kb linear plasmid</plasmid>
    </source>
</reference>
<proteinExistence type="predicted"/>
<name>Q8GRC9_9SPIR</name>
<protein>
    <submittedName>
        <fullName evidence="1">Uncharacterized protein</fullName>
    </submittedName>
</protein>
<organism evidence="1">
    <name type="scientific">Borrelia duttonii</name>
    <dbReference type="NCBI Taxonomy" id="40834"/>
    <lineage>
        <taxon>Bacteria</taxon>
        <taxon>Pseudomonadati</taxon>
        <taxon>Spirochaetota</taxon>
        <taxon>Spirochaetia</taxon>
        <taxon>Spirochaetales</taxon>
        <taxon>Borreliaceae</taxon>
        <taxon>Borrelia</taxon>
    </lineage>
</organism>
<accession>Q8GRC9</accession>
<geneLocation type="plasmid" evidence="1">
    <name>44-kb linear plasmid</name>
</geneLocation>
<keyword evidence="1" id="KW-0614">Plasmid</keyword>
<evidence type="ECO:0000313" key="1">
    <source>
        <dbReference type="EMBL" id="BAC22685.1"/>
    </source>
</evidence>
<sequence length="156" mass="17072">MRNIQLIYFMKLYIQKKIILLGCNSTSKPFISFSFTSLLSLLSTFSLDFDVSLDPTISSTVFLSSSFSTTDSTTGNIASNTGSTTAFNTATGSTTAFNTATGSTTSASRNPSKAPLPLSRNKSQLIKLKSKLKIKNLFLNFIITPLLKNLYYLNLH</sequence>